<dbReference type="CDD" id="cd00090">
    <property type="entry name" value="HTH_ARSR"/>
    <property type="match status" value="1"/>
</dbReference>
<dbReference type="SUPFAM" id="SSF46785">
    <property type="entry name" value="Winged helix' DNA-binding domain"/>
    <property type="match status" value="1"/>
</dbReference>
<evidence type="ECO:0000313" key="3">
    <source>
        <dbReference type="EMBL" id="HHR97192.1"/>
    </source>
</evidence>
<dbReference type="EMBL" id="DRUB01000211">
    <property type="protein sequence ID" value="HHR97192.1"/>
    <property type="molecule type" value="Genomic_DNA"/>
</dbReference>
<feature type="transmembrane region" description="Helical" evidence="1">
    <location>
        <begin position="112"/>
        <end position="131"/>
    </location>
</feature>
<evidence type="ECO:0000259" key="2">
    <source>
        <dbReference type="Pfam" id="PF01978"/>
    </source>
</evidence>
<dbReference type="InterPro" id="IPR036388">
    <property type="entry name" value="WH-like_DNA-bd_sf"/>
</dbReference>
<feature type="transmembrane region" description="Helical" evidence="1">
    <location>
        <begin position="80"/>
        <end position="100"/>
    </location>
</feature>
<keyword evidence="1" id="KW-0812">Transmembrane</keyword>
<reference evidence="3" key="1">
    <citation type="journal article" date="2020" name="mSystems">
        <title>Genome- and Community-Level Interaction Insights into Carbon Utilization and Element Cycling Functions of Hydrothermarchaeota in Hydrothermal Sediment.</title>
        <authorList>
            <person name="Zhou Z."/>
            <person name="Liu Y."/>
            <person name="Xu W."/>
            <person name="Pan J."/>
            <person name="Luo Z.H."/>
            <person name="Li M."/>
        </authorList>
    </citation>
    <scope>NUCLEOTIDE SEQUENCE [LARGE SCALE GENOMIC DNA]</scope>
    <source>
        <strain evidence="3">SpSt-1</strain>
    </source>
</reference>
<protein>
    <submittedName>
        <fullName evidence="3">Winged helix-turn-helix transcriptional regulator</fullName>
    </submittedName>
</protein>
<gene>
    <name evidence="3" type="ORF">ENL47_10470</name>
</gene>
<dbReference type="Gene3D" id="1.10.10.10">
    <property type="entry name" value="Winged helix-like DNA-binding domain superfamily/Winged helix DNA-binding domain"/>
    <property type="match status" value="1"/>
</dbReference>
<keyword evidence="1" id="KW-0472">Membrane</keyword>
<dbReference type="Pfam" id="PF01978">
    <property type="entry name" value="TrmB"/>
    <property type="match status" value="1"/>
</dbReference>
<comment type="caution">
    <text evidence="3">The sequence shown here is derived from an EMBL/GenBank/DDBJ whole genome shotgun (WGS) entry which is preliminary data.</text>
</comment>
<accession>A0A7C5YV58</accession>
<dbReference type="InterPro" id="IPR011991">
    <property type="entry name" value="ArsR-like_HTH"/>
</dbReference>
<evidence type="ECO:0000256" key="1">
    <source>
        <dbReference type="SAM" id="Phobius"/>
    </source>
</evidence>
<feature type="domain" description="Transcription regulator TrmB N-terminal" evidence="2">
    <location>
        <begin position="8"/>
        <end position="70"/>
    </location>
</feature>
<dbReference type="InterPro" id="IPR036390">
    <property type="entry name" value="WH_DNA-bd_sf"/>
</dbReference>
<dbReference type="AlphaFoldDB" id="A0A7C5YV58"/>
<sequence length="138" mass="15686">MNGSLEELGEVGARIYIYLLTSREPKGVREISRELGIPVSTVHYNIKKLEEKGLVRKDNNGYIIARVVPIKGFIVIGRKLIHKFFIYSLFFIGILIGEIIKAMISDIDIDDFLITVIVSLAGFSLFFYEAIKIHIKLK</sequence>
<dbReference type="InterPro" id="IPR002831">
    <property type="entry name" value="Tscrpt_reg_TrmB_N"/>
</dbReference>
<organism evidence="3">
    <name type="scientific">Ignisphaera aggregans</name>
    <dbReference type="NCBI Taxonomy" id="334771"/>
    <lineage>
        <taxon>Archaea</taxon>
        <taxon>Thermoproteota</taxon>
        <taxon>Thermoprotei</taxon>
        <taxon>Desulfurococcales</taxon>
        <taxon>Desulfurococcaceae</taxon>
        <taxon>Ignisphaera</taxon>
    </lineage>
</organism>
<proteinExistence type="predicted"/>
<name>A0A7C5YV58_9CREN</name>
<keyword evidence="1" id="KW-1133">Transmembrane helix</keyword>